<evidence type="ECO:0000256" key="9">
    <source>
        <dbReference type="SAM" id="MobiDB-lite"/>
    </source>
</evidence>
<reference evidence="11 12" key="1">
    <citation type="journal article" date="2018" name="Sci. Rep.">
        <title>Characterisation of pathogen-specific regions and novel effector candidates in Fusarium oxysporum f. sp. cepae.</title>
        <authorList>
            <person name="Armitage A.D."/>
            <person name="Taylor A."/>
            <person name="Sobczyk M.K."/>
            <person name="Baxter L."/>
            <person name="Greenfield B.P."/>
            <person name="Bates H.J."/>
            <person name="Wilson F."/>
            <person name="Jackson A.C."/>
            <person name="Ott S."/>
            <person name="Harrison R.J."/>
            <person name="Clarkson J.P."/>
        </authorList>
    </citation>
    <scope>NUCLEOTIDE SEQUENCE [LARGE SCALE GENOMIC DNA]</scope>
    <source>
        <strain evidence="11 12">Fo_A13</strain>
    </source>
</reference>
<feature type="domain" description="Reverse transcriptase RNase H-like" evidence="10">
    <location>
        <begin position="3"/>
        <end position="109"/>
    </location>
</feature>
<dbReference type="GO" id="GO:0003964">
    <property type="term" value="F:RNA-directed DNA polymerase activity"/>
    <property type="evidence" value="ECO:0007669"/>
    <property type="project" value="UniProtKB-KW"/>
</dbReference>
<dbReference type="PANTHER" id="PTHR34072">
    <property type="entry name" value="ENZYMATIC POLYPROTEIN-RELATED"/>
    <property type="match status" value="1"/>
</dbReference>
<protein>
    <recommendedName>
        <fullName evidence="10">Reverse transcriptase RNase H-like domain-containing protein</fullName>
    </recommendedName>
</protein>
<dbReference type="AlphaFoldDB" id="A0A420N4B6"/>
<dbReference type="GO" id="GO:0005739">
    <property type="term" value="C:mitochondrion"/>
    <property type="evidence" value="ECO:0007669"/>
    <property type="project" value="UniProtKB-SubCell"/>
</dbReference>
<dbReference type="EMBL" id="MRCX01000064">
    <property type="protein sequence ID" value="RKK75150.1"/>
    <property type="molecule type" value="Genomic_DNA"/>
</dbReference>
<sequence>MFNPDKEIKLETDSSDYTLGGQIGQQDDTGKLHPIAFYLHKLHRAELNYPIYDKEFLAIINYFKEFRHYLIGSKHQVKVYTDHQNISYFATTHELNRRQLRYAEYLCEFDFIIIYRKGSENRKADTISRRPDYDTGTTKAKEQVLEKNDKGEYQFT</sequence>
<dbReference type="PANTHER" id="PTHR34072:SF52">
    <property type="entry name" value="RIBONUCLEASE H"/>
    <property type="match status" value="1"/>
</dbReference>
<gene>
    <name evidence="11" type="ORF">BFJ69_g7899</name>
</gene>
<dbReference type="VEuPathDB" id="FungiDB:FOC1_g10001671"/>
<feature type="region of interest" description="Disordered" evidence="9">
    <location>
        <begin position="125"/>
        <end position="156"/>
    </location>
</feature>
<dbReference type="VEuPathDB" id="FungiDB:FOC4_g10000836"/>
<evidence type="ECO:0000259" key="10">
    <source>
        <dbReference type="Pfam" id="PF17917"/>
    </source>
</evidence>
<keyword evidence="4" id="KW-0540">Nuclease</keyword>
<evidence type="ECO:0000256" key="2">
    <source>
        <dbReference type="ARBA" id="ARBA00022679"/>
    </source>
</evidence>
<dbReference type="GO" id="GO:0016787">
    <property type="term" value="F:hydrolase activity"/>
    <property type="evidence" value="ECO:0007669"/>
    <property type="project" value="UniProtKB-KW"/>
</dbReference>
<evidence type="ECO:0000256" key="4">
    <source>
        <dbReference type="ARBA" id="ARBA00022722"/>
    </source>
</evidence>
<evidence type="ECO:0000313" key="12">
    <source>
        <dbReference type="Proteomes" id="UP000285084"/>
    </source>
</evidence>
<evidence type="ECO:0000256" key="8">
    <source>
        <dbReference type="ARBA" id="ARBA00023128"/>
    </source>
</evidence>
<comment type="subcellular location">
    <subcellularLocation>
        <location evidence="1">Mitochondrion</location>
    </subcellularLocation>
</comment>
<evidence type="ECO:0000256" key="6">
    <source>
        <dbReference type="ARBA" id="ARBA00022801"/>
    </source>
</evidence>
<evidence type="ECO:0000313" key="11">
    <source>
        <dbReference type="EMBL" id="RKK75150.1"/>
    </source>
</evidence>
<dbReference type="Proteomes" id="UP000285084">
    <property type="component" value="Unassembled WGS sequence"/>
</dbReference>
<keyword evidence="6" id="KW-0378">Hydrolase</keyword>
<comment type="caution">
    <text evidence="11">The sequence shown here is derived from an EMBL/GenBank/DDBJ whole genome shotgun (WGS) entry which is preliminary data.</text>
</comment>
<evidence type="ECO:0000256" key="7">
    <source>
        <dbReference type="ARBA" id="ARBA00022918"/>
    </source>
</evidence>
<dbReference type="InterPro" id="IPR043502">
    <property type="entry name" value="DNA/RNA_pol_sf"/>
</dbReference>
<organism evidence="11 12">
    <name type="scientific">Fusarium oxysporum</name>
    <name type="common">Fusarium vascular wilt</name>
    <dbReference type="NCBI Taxonomy" id="5507"/>
    <lineage>
        <taxon>Eukaryota</taxon>
        <taxon>Fungi</taxon>
        <taxon>Dikarya</taxon>
        <taxon>Ascomycota</taxon>
        <taxon>Pezizomycotina</taxon>
        <taxon>Sordariomycetes</taxon>
        <taxon>Hypocreomycetidae</taxon>
        <taxon>Hypocreales</taxon>
        <taxon>Nectriaceae</taxon>
        <taxon>Fusarium</taxon>
        <taxon>Fusarium oxysporum species complex</taxon>
    </lineage>
</organism>
<dbReference type="Pfam" id="PF17917">
    <property type="entry name" value="RT_RNaseH"/>
    <property type="match status" value="1"/>
</dbReference>
<evidence type="ECO:0000256" key="5">
    <source>
        <dbReference type="ARBA" id="ARBA00022759"/>
    </source>
</evidence>
<keyword evidence="8" id="KW-0496">Mitochondrion</keyword>
<name>A0A420N4B6_FUSOX</name>
<evidence type="ECO:0000256" key="3">
    <source>
        <dbReference type="ARBA" id="ARBA00022695"/>
    </source>
</evidence>
<dbReference type="SUPFAM" id="SSF56672">
    <property type="entry name" value="DNA/RNA polymerases"/>
    <property type="match status" value="1"/>
</dbReference>
<accession>A0A420N4B6</accession>
<dbReference type="CDD" id="cd09274">
    <property type="entry name" value="RNase_HI_RT_Ty3"/>
    <property type="match status" value="1"/>
</dbReference>
<dbReference type="GO" id="GO:0004519">
    <property type="term" value="F:endonuclease activity"/>
    <property type="evidence" value="ECO:0007669"/>
    <property type="project" value="UniProtKB-KW"/>
</dbReference>
<dbReference type="VEuPathDB" id="FungiDB:HZS61_001905"/>
<proteinExistence type="predicted"/>
<keyword evidence="7" id="KW-0695">RNA-directed DNA polymerase</keyword>
<keyword evidence="5" id="KW-0255">Endonuclease</keyword>
<evidence type="ECO:0000256" key="1">
    <source>
        <dbReference type="ARBA" id="ARBA00004173"/>
    </source>
</evidence>
<keyword evidence="3" id="KW-0548">Nucleotidyltransferase</keyword>
<dbReference type="InterPro" id="IPR041373">
    <property type="entry name" value="RT_RNaseH"/>
</dbReference>
<keyword evidence="2" id="KW-0808">Transferase</keyword>